<dbReference type="Gene3D" id="3.40.50.620">
    <property type="entry name" value="HUPs"/>
    <property type="match status" value="1"/>
</dbReference>
<reference evidence="4" key="1">
    <citation type="submission" date="2011-10" db="EMBL/GenBank/DDBJ databases">
        <title>The complete genome of chromosome of Thermovirga lienii DSM 17291.</title>
        <authorList>
            <consortium name="US DOE Joint Genome Institute (JGI-PGF)"/>
            <person name="Lucas S."/>
            <person name="Copeland A."/>
            <person name="Lapidus A."/>
            <person name="Glavina del Rio T."/>
            <person name="Dalin E."/>
            <person name="Tice H."/>
            <person name="Bruce D."/>
            <person name="Goodwin L."/>
            <person name="Pitluck S."/>
            <person name="Peters L."/>
            <person name="Mikhailova N."/>
            <person name="Saunders E."/>
            <person name="Kyrpides N."/>
            <person name="Mavromatis K."/>
            <person name="Ivanova N."/>
            <person name="Last F.I."/>
            <person name="Brettin T."/>
            <person name="Detter J.C."/>
            <person name="Han C."/>
            <person name="Larimer F."/>
            <person name="Land M."/>
            <person name="Hauser L."/>
            <person name="Markowitz V."/>
            <person name="Cheng J.-F."/>
            <person name="Hugenholtz P."/>
            <person name="Woyke T."/>
            <person name="Wu D."/>
            <person name="Spring S."/>
            <person name="Schroeder M."/>
            <person name="Brambilla E.-M."/>
            <person name="Klenk H.-P."/>
            <person name="Eisen J.A."/>
        </authorList>
    </citation>
    <scope>NUCLEOTIDE SEQUENCE [LARGE SCALE GENOMIC DNA]</scope>
    <source>
        <strain evidence="4">ATCC BAA-1197 / DSM 17291 / Cas60314</strain>
    </source>
</reference>
<dbReference type="PANTHER" id="PTHR46268:SF6">
    <property type="entry name" value="UNIVERSAL STRESS PROTEIN UP12"/>
    <property type="match status" value="1"/>
</dbReference>
<dbReference type="Pfam" id="PF00582">
    <property type="entry name" value="Usp"/>
    <property type="match status" value="1"/>
</dbReference>
<dbReference type="SUPFAM" id="SSF52402">
    <property type="entry name" value="Adenine nucleotide alpha hydrolases-like"/>
    <property type="match status" value="1"/>
</dbReference>
<evidence type="ECO:0000256" key="1">
    <source>
        <dbReference type="ARBA" id="ARBA00008791"/>
    </source>
</evidence>
<evidence type="ECO:0000313" key="3">
    <source>
        <dbReference type="EMBL" id="AER67499.1"/>
    </source>
</evidence>
<dbReference type="PANTHER" id="PTHR46268">
    <property type="entry name" value="STRESS RESPONSE PROTEIN NHAX"/>
    <property type="match status" value="1"/>
</dbReference>
<dbReference type="InterPro" id="IPR006016">
    <property type="entry name" value="UspA"/>
</dbReference>
<dbReference type="CDD" id="cd00293">
    <property type="entry name" value="USP-like"/>
    <property type="match status" value="1"/>
</dbReference>
<accession>G7V8N8</accession>
<dbReference type="KEGG" id="tli:Tlie_1778"/>
<dbReference type="InterPro" id="IPR014729">
    <property type="entry name" value="Rossmann-like_a/b/a_fold"/>
</dbReference>
<comment type="similarity">
    <text evidence="1">Belongs to the universal stress protein A family.</text>
</comment>
<dbReference type="STRING" id="580340.Tlie_1778"/>
<dbReference type="PRINTS" id="PR01438">
    <property type="entry name" value="UNVRSLSTRESS"/>
</dbReference>
<dbReference type="OrthoDB" id="9789668at2"/>
<proteinExistence type="inferred from homology"/>
<dbReference type="EMBL" id="CP003096">
    <property type="protein sequence ID" value="AER67499.1"/>
    <property type="molecule type" value="Genomic_DNA"/>
</dbReference>
<dbReference type="HOGENOM" id="CLU_049301_16_2_0"/>
<dbReference type="Proteomes" id="UP000005868">
    <property type="component" value="Chromosome"/>
</dbReference>
<evidence type="ECO:0000313" key="4">
    <source>
        <dbReference type="Proteomes" id="UP000005868"/>
    </source>
</evidence>
<gene>
    <name evidence="3" type="ordered locus">Tlie_1778</name>
</gene>
<evidence type="ECO:0000259" key="2">
    <source>
        <dbReference type="Pfam" id="PF00582"/>
    </source>
</evidence>
<dbReference type="InterPro" id="IPR006015">
    <property type="entry name" value="Universal_stress_UspA"/>
</dbReference>
<sequence length="149" mass="17234">MRKALVAIDGSALSRELMRYAFEYAKRENIEMLHFVHVYEEHPLTAFPGMPVPIEYDERFRRDLEAEFREMVEEAAAETGNKDFPHEFSMIVGVPYNEIVKLAEEDTDYQLIIVGHRGMKNLERFFIGSVAAKIVAHAPCSVLVYRPRI</sequence>
<organism evidence="3 4">
    <name type="scientific">Thermovirga lienii (strain ATCC BAA-1197 / DSM 17291 / Cas60314)</name>
    <dbReference type="NCBI Taxonomy" id="580340"/>
    <lineage>
        <taxon>Bacteria</taxon>
        <taxon>Thermotogati</taxon>
        <taxon>Synergistota</taxon>
        <taxon>Synergistia</taxon>
        <taxon>Synergistales</taxon>
        <taxon>Thermovirgaceae</taxon>
        <taxon>Thermovirga</taxon>
    </lineage>
</organism>
<dbReference type="eggNOG" id="COG0589">
    <property type="taxonomic scope" value="Bacteria"/>
</dbReference>
<feature type="domain" description="UspA" evidence="2">
    <location>
        <begin position="1"/>
        <end position="146"/>
    </location>
</feature>
<dbReference type="AlphaFoldDB" id="G7V8N8"/>
<reference evidence="3 4" key="2">
    <citation type="journal article" date="2012" name="Stand. Genomic Sci.">
        <title>Genome sequence of the moderately thermophilic, amino-acid-degrading and sulfur-reducing bacterium Thermovirga lienii type strain (Cas60314(T)).</title>
        <authorList>
            <person name="Goker M."/>
            <person name="Saunders E."/>
            <person name="Lapidus A."/>
            <person name="Nolan M."/>
            <person name="Lucas S."/>
            <person name="Hammon N."/>
            <person name="Deshpande S."/>
            <person name="Cheng J.F."/>
            <person name="Han C."/>
            <person name="Tapia R."/>
            <person name="Goodwin L.A."/>
            <person name="Pitluck S."/>
            <person name="Liolios K."/>
            <person name="Mavromatis K."/>
            <person name="Pagani I."/>
            <person name="Ivanova N."/>
            <person name="Mikhailova N."/>
            <person name="Pati A."/>
            <person name="Chen A."/>
            <person name="Palaniappan K."/>
            <person name="Land M."/>
            <person name="Chang Y.J."/>
            <person name="Jeffries C.D."/>
            <person name="Brambilla E.M."/>
            <person name="Rohde M."/>
            <person name="Spring S."/>
            <person name="Detter J.C."/>
            <person name="Woyke T."/>
            <person name="Bristow J."/>
            <person name="Eisen J.A."/>
            <person name="Markowitz V."/>
            <person name="Hugenholtz P."/>
            <person name="Kyrpides N.C."/>
            <person name="Klenk H.P."/>
        </authorList>
    </citation>
    <scope>NUCLEOTIDE SEQUENCE [LARGE SCALE GENOMIC DNA]</scope>
    <source>
        <strain evidence="4">ATCC BAA-1197 / DSM 17291 / Cas60314</strain>
    </source>
</reference>
<protein>
    <submittedName>
        <fullName evidence="3">UspA domain-containing protein</fullName>
    </submittedName>
</protein>
<keyword evidence="4" id="KW-1185">Reference proteome</keyword>
<name>G7V8N8_THELD</name>